<dbReference type="GeneID" id="35439936"/>
<dbReference type="RefSeq" id="XP_023465400.1">
    <property type="nucleotide sequence ID" value="XM_023608946.1"/>
</dbReference>
<reference evidence="1 2" key="1">
    <citation type="journal article" date="2016" name="Proc. Natl. Acad. Sci. U.S.A.">
        <title>Lipid metabolic changes in an early divergent fungus govern the establishment of a mutualistic symbiosis with endobacteria.</title>
        <authorList>
            <person name="Lastovetsky O.A."/>
            <person name="Gaspar M.L."/>
            <person name="Mondo S.J."/>
            <person name="LaButti K.M."/>
            <person name="Sandor L."/>
            <person name="Grigoriev I.V."/>
            <person name="Henry S.A."/>
            <person name="Pawlowska T.E."/>
        </authorList>
    </citation>
    <scope>NUCLEOTIDE SEQUENCE [LARGE SCALE GENOMIC DNA]</scope>
    <source>
        <strain evidence="1 2">ATCC 52813</strain>
    </source>
</reference>
<proteinExistence type="predicted"/>
<keyword evidence="2" id="KW-1185">Reference proteome</keyword>
<dbReference type="EMBL" id="KZ303851">
    <property type="protein sequence ID" value="PHZ11692.1"/>
    <property type="molecule type" value="Genomic_DNA"/>
</dbReference>
<protein>
    <submittedName>
        <fullName evidence="1">Uncharacterized protein</fullName>
    </submittedName>
</protein>
<gene>
    <name evidence="1" type="ORF">RHIMIDRAFT_238361</name>
</gene>
<accession>A0A2G4SSG8</accession>
<evidence type="ECO:0000313" key="1">
    <source>
        <dbReference type="EMBL" id="PHZ11692.1"/>
    </source>
</evidence>
<evidence type="ECO:0000313" key="2">
    <source>
        <dbReference type="Proteomes" id="UP000242254"/>
    </source>
</evidence>
<sequence>MIPVIAFGNETLKKNHVKFKGHKVGLTDVLYTELKKKQKSGEAIIALVDEYQTSKANMSLLQRNVPHSCTFWSSQYPNLPRLWNTVE</sequence>
<dbReference type="Proteomes" id="UP000242254">
    <property type="component" value="Unassembled WGS sequence"/>
</dbReference>
<organism evidence="1 2">
    <name type="scientific">Rhizopus microsporus ATCC 52813</name>
    <dbReference type="NCBI Taxonomy" id="1340429"/>
    <lineage>
        <taxon>Eukaryota</taxon>
        <taxon>Fungi</taxon>
        <taxon>Fungi incertae sedis</taxon>
        <taxon>Mucoromycota</taxon>
        <taxon>Mucoromycotina</taxon>
        <taxon>Mucoromycetes</taxon>
        <taxon>Mucorales</taxon>
        <taxon>Mucorineae</taxon>
        <taxon>Rhizopodaceae</taxon>
        <taxon>Rhizopus</taxon>
    </lineage>
</organism>
<name>A0A2G4SSG8_RHIZD</name>
<dbReference type="AlphaFoldDB" id="A0A2G4SSG8"/>